<dbReference type="InterPro" id="IPR000835">
    <property type="entry name" value="HTH_MarR-typ"/>
</dbReference>
<dbReference type="PROSITE" id="PS50995">
    <property type="entry name" value="HTH_MARR_2"/>
    <property type="match status" value="1"/>
</dbReference>
<dbReference type="RefSeq" id="WP_088237150.1">
    <property type="nucleotide sequence ID" value="NZ_FMAY01000004.1"/>
</dbReference>
<sequence length="317" mass="35199">MAAPELINDIRVASRQMVRELGFMNSTLAATDYSPSAVHTLLEVGMRGSVTAAQLVQLLGLEKSSVSRMLAKLIRAGELQEVPLAEDARYKKLVLTAQGKESVSRINSYGETRVQQAMEYLDPARQSMVASGLSAYASALEACRKGTPLPPGDKPDIITGYLPGMIGRISEMHANYYSNHYGFGYFFESKVASGLAEFAGRLESERNNIWLAVLDGRVVGSVAIDGEDLGNNEAHLRWFILDDICRGTGIGRQLLARAMQFCDEQQFSAVQLWTFSGLHAARRLYESFGFRLTREWQGEQWGRSMLEQQFTHAMERG</sequence>
<dbReference type="InterPro" id="IPR036388">
    <property type="entry name" value="WH-like_DNA-bd_sf"/>
</dbReference>
<dbReference type="Gene3D" id="1.10.10.10">
    <property type="entry name" value="Winged helix-like DNA-binding domain superfamily/Winged helix DNA-binding domain"/>
    <property type="match status" value="1"/>
</dbReference>
<reference evidence="5" key="1">
    <citation type="submission" date="2016-08" db="EMBL/GenBank/DDBJ databases">
        <authorList>
            <person name="Varghese N."/>
            <person name="Submissions Spin"/>
        </authorList>
    </citation>
    <scope>NUCLEOTIDE SEQUENCE [LARGE SCALE GENOMIC DNA]</scope>
    <source>
        <strain evidence="5">REICA_082</strain>
    </source>
</reference>
<dbReference type="SMART" id="SM00347">
    <property type="entry name" value="HTH_MARR"/>
    <property type="match status" value="1"/>
</dbReference>
<gene>
    <name evidence="4" type="ORF">GA0061071_104102</name>
</gene>
<dbReference type="GO" id="GO:0003677">
    <property type="term" value="F:DNA binding"/>
    <property type="evidence" value="ECO:0007669"/>
    <property type="project" value="UniProtKB-KW"/>
</dbReference>
<dbReference type="PANTHER" id="PTHR13947:SF37">
    <property type="entry name" value="LD18367P"/>
    <property type="match status" value="1"/>
</dbReference>
<organism evidence="4 5">
    <name type="scientific">Kosakonia oryzendophytica</name>
    <dbReference type="NCBI Taxonomy" id="1005665"/>
    <lineage>
        <taxon>Bacteria</taxon>
        <taxon>Pseudomonadati</taxon>
        <taxon>Pseudomonadota</taxon>
        <taxon>Gammaproteobacteria</taxon>
        <taxon>Enterobacterales</taxon>
        <taxon>Enterobacteriaceae</taxon>
        <taxon>Kosakonia</taxon>
    </lineage>
</organism>
<dbReference type="InterPro" id="IPR000182">
    <property type="entry name" value="GNAT_dom"/>
</dbReference>
<evidence type="ECO:0000313" key="4">
    <source>
        <dbReference type="EMBL" id="SCC01455.1"/>
    </source>
</evidence>
<keyword evidence="4" id="KW-0238">DNA-binding</keyword>
<dbReference type="GO" id="GO:0003700">
    <property type="term" value="F:DNA-binding transcription factor activity"/>
    <property type="evidence" value="ECO:0007669"/>
    <property type="project" value="InterPro"/>
</dbReference>
<keyword evidence="1" id="KW-0808">Transferase</keyword>
<keyword evidence="5" id="KW-1185">Reference proteome</keyword>
<dbReference type="GO" id="GO:0008080">
    <property type="term" value="F:N-acetyltransferase activity"/>
    <property type="evidence" value="ECO:0007669"/>
    <property type="project" value="InterPro"/>
</dbReference>
<dbReference type="Pfam" id="PF12802">
    <property type="entry name" value="MarR_2"/>
    <property type="match status" value="1"/>
</dbReference>
<dbReference type="PANTHER" id="PTHR13947">
    <property type="entry name" value="GNAT FAMILY N-ACETYLTRANSFERASE"/>
    <property type="match status" value="1"/>
</dbReference>
<evidence type="ECO:0000259" key="2">
    <source>
        <dbReference type="PROSITE" id="PS50995"/>
    </source>
</evidence>
<name>A0A1C4B3I8_9ENTR</name>
<dbReference type="SUPFAM" id="SSF46785">
    <property type="entry name" value="Winged helix' DNA-binding domain"/>
    <property type="match status" value="1"/>
</dbReference>
<accession>A0A1C4B3I8</accession>
<evidence type="ECO:0000313" key="5">
    <source>
        <dbReference type="Proteomes" id="UP000198975"/>
    </source>
</evidence>
<dbReference type="EMBL" id="FMAY01000004">
    <property type="protein sequence ID" value="SCC01455.1"/>
    <property type="molecule type" value="Genomic_DNA"/>
</dbReference>
<dbReference type="OrthoDB" id="273614at2"/>
<evidence type="ECO:0000259" key="3">
    <source>
        <dbReference type="PROSITE" id="PS51186"/>
    </source>
</evidence>
<proteinExistence type="predicted"/>
<dbReference type="CDD" id="cd04301">
    <property type="entry name" value="NAT_SF"/>
    <property type="match status" value="1"/>
</dbReference>
<dbReference type="SUPFAM" id="SSF55729">
    <property type="entry name" value="Acyl-CoA N-acyltransferases (Nat)"/>
    <property type="match status" value="1"/>
</dbReference>
<feature type="domain" description="HTH marR-type" evidence="2">
    <location>
        <begin position="3"/>
        <end position="138"/>
    </location>
</feature>
<dbReference type="InterPro" id="IPR050769">
    <property type="entry name" value="NAT_camello-type"/>
</dbReference>
<dbReference type="Pfam" id="PF00583">
    <property type="entry name" value="Acetyltransf_1"/>
    <property type="match status" value="1"/>
</dbReference>
<dbReference type="Proteomes" id="UP000198975">
    <property type="component" value="Unassembled WGS sequence"/>
</dbReference>
<dbReference type="InterPro" id="IPR036390">
    <property type="entry name" value="WH_DNA-bd_sf"/>
</dbReference>
<evidence type="ECO:0000256" key="1">
    <source>
        <dbReference type="ARBA" id="ARBA00022679"/>
    </source>
</evidence>
<dbReference type="Gene3D" id="3.40.630.30">
    <property type="match status" value="1"/>
</dbReference>
<dbReference type="PROSITE" id="PS51186">
    <property type="entry name" value="GNAT"/>
    <property type="match status" value="1"/>
</dbReference>
<feature type="domain" description="N-acetyltransferase" evidence="3">
    <location>
        <begin position="167"/>
        <end position="307"/>
    </location>
</feature>
<protein>
    <submittedName>
        <fullName evidence="4">DNA-binding transcriptional regulator, MarR family</fullName>
    </submittedName>
</protein>
<dbReference type="AlphaFoldDB" id="A0A1C4B3I8"/>
<dbReference type="InterPro" id="IPR016181">
    <property type="entry name" value="Acyl_CoA_acyltransferase"/>
</dbReference>